<protein>
    <recommendedName>
        <fullName evidence="4">Transposase</fullName>
    </recommendedName>
</protein>
<sequence length="222" mass="24546">MNTSQLCSPITCSPVRKGLTSELYSSQWRNHNLWDELDRRVRARQAPPKSIAQLMEWLQEEWRRIHVDVLQTLVESMPDRVAAVIARRAVRLLASHHGEPGSIPVRVTPDFCKWESCKTIDGFSWASAVSPALAFRRCFIITSFTLIGSQDLIVFVPADSRGPPEPTSLRGSPVPADQSSTSWPRQERDISGMANVLPGRSVAARAADRSVTSVSGLACPDV</sequence>
<reference evidence="2 3" key="1">
    <citation type="submission" date="2023-02" db="EMBL/GenBank/DDBJ databases">
        <title>LHISI_Scaffold_Assembly.</title>
        <authorList>
            <person name="Stuart O.P."/>
            <person name="Cleave R."/>
            <person name="Magrath M.J.L."/>
            <person name="Mikheyev A.S."/>
        </authorList>
    </citation>
    <scope>NUCLEOTIDE SEQUENCE [LARGE SCALE GENOMIC DNA]</scope>
    <source>
        <strain evidence="2">Daus_M_001</strain>
        <tissue evidence="2">Leg muscle</tissue>
    </source>
</reference>
<evidence type="ECO:0008006" key="4">
    <source>
        <dbReference type="Google" id="ProtNLM"/>
    </source>
</evidence>
<accession>A0ABQ9GVY5</accession>
<organism evidence="2 3">
    <name type="scientific">Dryococelus australis</name>
    <dbReference type="NCBI Taxonomy" id="614101"/>
    <lineage>
        <taxon>Eukaryota</taxon>
        <taxon>Metazoa</taxon>
        <taxon>Ecdysozoa</taxon>
        <taxon>Arthropoda</taxon>
        <taxon>Hexapoda</taxon>
        <taxon>Insecta</taxon>
        <taxon>Pterygota</taxon>
        <taxon>Neoptera</taxon>
        <taxon>Polyneoptera</taxon>
        <taxon>Phasmatodea</taxon>
        <taxon>Verophasmatodea</taxon>
        <taxon>Anareolatae</taxon>
        <taxon>Phasmatidae</taxon>
        <taxon>Eurycanthinae</taxon>
        <taxon>Dryococelus</taxon>
    </lineage>
</organism>
<name>A0ABQ9GVY5_9NEOP</name>
<dbReference type="InterPro" id="IPR036397">
    <property type="entry name" value="RNaseH_sf"/>
</dbReference>
<gene>
    <name evidence="2" type="ORF">PR048_024105</name>
</gene>
<dbReference type="EMBL" id="JARBHB010000009">
    <property type="protein sequence ID" value="KAJ8876196.1"/>
    <property type="molecule type" value="Genomic_DNA"/>
</dbReference>
<dbReference type="Proteomes" id="UP001159363">
    <property type="component" value="Chromosome 8"/>
</dbReference>
<keyword evidence="3" id="KW-1185">Reference proteome</keyword>
<evidence type="ECO:0000313" key="2">
    <source>
        <dbReference type="EMBL" id="KAJ8876196.1"/>
    </source>
</evidence>
<proteinExistence type="predicted"/>
<evidence type="ECO:0000313" key="3">
    <source>
        <dbReference type="Proteomes" id="UP001159363"/>
    </source>
</evidence>
<dbReference type="Gene3D" id="3.30.420.10">
    <property type="entry name" value="Ribonuclease H-like superfamily/Ribonuclease H"/>
    <property type="match status" value="1"/>
</dbReference>
<evidence type="ECO:0000256" key="1">
    <source>
        <dbReference type="SAM" id="MobiDB-lite"/>
    </source>
</evidence>
<comment type="caution">
    <text evidence="2">The sequence shown here is derived from an EMBL/GenBank/DDBJ whole genome shotgun (WGS) entry which is preliminary data.</text>
</comment>
<feature type="region of interest" description="Disordered" evidence="1">
    <location>
        <begin position="163"/>
        <end position="189"/>
    </location>
</feature>